<dbReference type="PROSITE" id="PS51012">
    <property type="entry name" value="ABC_TM2"/>
    <property type="match status" value="1"/>
</dbReference>
<feature type="transmembrane region" description="Helical" evidence="5">
    <location>
        <begin position="36"/>
        <end position="61"/>
    </location>
</feature>
<sequence length="247" mass="27345">MKRNSLSQLYASILANAIYAMKNFPVMLVNTILAPFGFLLIIFFVSHGTLLNVAIMGALIMTMVTNGISLQGDLTHLKNDMKLQDMLVSSPLTMVKYLTGMAFSELVFSIPDIVVLGVLAVIFVHISAIEAVTIIAVMLLTFMFSISLGFFISTISRDVIEGWAFMGLVSLLLSTLPPVYYPITYIPLPFRYLAYLSPTTYSAMIAQGSIGFLSVSNLTFDLSWIILIVISLSLMAFAIKRSRWREI</sequence>
<feature type="transmembrane region" description="Helical" evidence="5">
    <location>
        <begin position="132"/>
        <end position="151"/>
    </location>
</feature>
<comment type="subcellular location">
    <subcellularLocation>
        <location evidence="1">Membrane</location>
        <topology evidence="1">Multi-pass membrane protein</topology>
    </subcellularLocation>
</comment>
<organism evidence="7 8">
    <name type="scientific">Candidatus Parvarchaeum acidophilus ARMAN-5</name>
    <dbReference type="NCBI Taxonomy" id="662762"/>
    <lineage>
        <taxon>Archaea</taxon>
        <taxon>Candidatus Parvarchaeota</taxon>
        <taxon>Candidatus Parvarchaeum</taxon>
    </lineage>
</organism>
<keyword evidence="3 5" id="KW-1133">Transmembrane helix</keyword>
<evidence type="ECO:0000313" key="7">
    <source>
        <dbReference type="EMBL" id="EFD93060.1"/>
    </source>
</evidence>
<keyword evidence="2 5" id="KW-0812">Transmembrane</keyword>
<evidence type="ECO:0000256" key="4">
    <source>
        <dbReference type="ARBA" id="ARBA00023136"/>
    </source>
</evidence>
<reference evidence="7 8" key="1">
    <citation type="journal article" date="2010" name="Proc. Natl. Acad. Sci. U.S.A.">
        <title>Enigmatic, ultrasmall, uncultivated Archaea.</title>
        <authorList>
            <person name="Baker B.J."/>
            <person name="Comolli L.R."/>
            <person name="Dick G.J."/>
            <person name="Hauser L.J."/>
            <person name="Hyatt D."/>
            <person name="Dill B.D."/>
            <person name="Land M.L."/>
            <person name="Verberkmoes N.C."/>
            <person name="Hettich R.L."/>
            <person name="Banfield J.F."/>
        </authorList>
    </citation>
    <scope>NUCLEOTIDE SEQUENCE [LARGE SCALE GENOMIC DNA]</scope>
</reference>
<keyword evidence="4 5" id="KW-0472">Membrane</keyword>
<gene>
    <name evidence="7" type="ORF">BJBARM5_0216</name>
</gene>
<dbReference type="InterPro" id="IPR051784">
    <property type="entry name" value="Nod_factor_ABC_transporter"/>
</dbReference>
<proteinExistence type="predicted"/>
<dbReference type="InterPro" id="IPR013525">
    <property type="entry name" value="ABC2_TM"/>
</dbReference>
<dbReference type="EMBL" id="GG745547">
    <property type="protein sequence ID" value="EFD93060.1"/>
    <property type="molecule type" value="Genomic_DNA"/>
</dbReference>
<evidence type="ECO:0000256" key="1">
    <source>
        <dbReference type="ARBA" id="ARBA00004141"/>
    </source>
</evidence>
<dbReference type="InterPro" id="IPR047817">
    <property type="entry name" value="ABC2_TM_bact-type"/>
</dbReference>
<dbReference type="Proteomes" id="UP000009376">
    <property type="component" value="Unassembled WGS sequence"/>
</dbReference>
<evidence type="ECO:0000256" key="5">
    <source>
        <dbReference type="SAM" id="Phobius"/>
    </source>
</evidence>
<accession>D6GUS0</accession>
<evidence type="ECO:0000259" key="6">
    <source>
        <dbReference type="PROSITE" id="PS51012"/>
    </source>
</evidence>
<name>D6GUS0_PARA5</name>
<feature type="transmembrane region" description="Helical" evidence="5">
    <location>
        <begin position="163"/>
        <end position="183"/>
    </location>
</feature>
<feature type="domain" description="ABC transmembrane type-2" evidence="6">
    <location>
        <begin position="16"/>
        <end position="243"/>
    </location>
</feature>
<evidence type="ECO:0000256" key="2">
    <source>
        <dbReference type="ARBA" id="ARBA00022692"/>
    </source>
</evidence>
<dbReference type="GO" id="GO:0140359">
    <property type="term" value="F:ABC-type transporter activity"/>
    <property type="evidence" value="ECO:0007669"/>
    <property type="project" value="InterPro"/>
</dbReference>
<dbReference type="Pfam" id="PF01061">
    <property type="entry name" value="ABC2_membrane"/>
    <property type="match status" value="1"/>
</dbReference>
<dbReference type="PANTHER" id="PTHR43229">
    <property type="entry name" value="NODULATION PROTEIN J"/>
    <property type="match status" value="1"/>
</dbReference>
<evidence type="ECO:0000313" key="8">
    <source>
        <dbReference type="Proteomes" id="UP000009376"/>
    </source>
</evidence>
<feature type="transmembrane region" description="Helical" evidence="5">
    <location>
        <begin position="106"/>
        <end position="126"/>
    </location>
</feature>
<protein>
    <submittedName>
        <fullName evidence="7">ABC-2 type transporter</fullName>
    </submittedName>
</protein>
<evidence type="ECO:0000256" key="3">
    <source>
        <dbReference type="ARBA" id="ARBA00022989"/>
    </source>
</evidence>
<dbReference type="AlphaFoldDB" id="D6GUS0"/>
<dbReference type="GO" id="GO:0016020">
    <property type="term" value="C:membrane"/>
    <property type="evidence" value="ECO:0007669"/>
    <property type="project" value="UniProtKB-SubCell"/>
</dbReference>
<feature type="transmembrane region" description="Helical" evidence="5">
    <location>
        <begin position="222"/>
        <end position="239"/>
    </location>
</feature>
<dbReference type="PANTHER" id="PTHR43229:SF3">
    <property type="entry name" value="ABC-TYPE MULTIDRUG TRANSPORT SYSTEM, PERMEASE COMPONENT"/>
    <property type="match status" value="1"/>
</dbReference>